<accession>A0A7K0BTL0</accession>
<keyword evidence="3" id="KW-1185">Reference proteome</keyword>
<proteinExistence type="predicted"/>
<dbReference type="Proteomes" id="UP000487268">
    <property type="component" value="Unassembled WGS sequence"/>
</dbReference>
<gene>
    <name evidence="2" type="ORF">ACRB68_25630</name>
</gene>
<sequence>MRKPPIRKAADMTEQTVQPWSILGTDPAPAQAAPDPDAYWEFDGGFALVYYANSKFGLNRPVIFADGFNAGRSKPDAMWAHMETEGDYALVSALRESGRDVVMLGYEERSARIQDNAEVAAQCIMRAAQERRGDTPLAVGGFSMGGLVTRYALCKLETTRMNHQTGVYFSWDSPHRAAWIPISLQALAHYLKDEDGITEMSDHVNSPAACQLLWRHIETVDAVPTQHQQRTDFLRDLDRFGTWPTIPVKLGLANGSGTGTGLDVPVGSEMLKVTGGLHPYRTTTLYAQRSGAQELVARLKRQRIVNPQPAVEKRTDGLPELDAAPGGTLRSFGIARDQLAAGGAVECDHEWVDFVPSVSAVAIRDLDEQEDVYADIGSLDPASSDLDEFVCSSTNEEHSRITAELGEWLLDRLPK</sequence>
<dbReference type="EMBL" id="WEGH01000002">
    <property type="protein sequence ID" value="MQY04509.1"/>
    <property type="molecule type" value="Genomic_DNA"/>
</dbReference>
<evidence type="ECO:0008006" key="4">
    <source>
        <dbReference type="Google" id="ProtNLM"/>
    </source>
</evidence>
<dbReference type="SUPFAM" id="SSF53474">
    <property type="entry name" value="alpha/beta-Hydrolases"/>
    <property type="match status" value="1"/>
</dbReference>
<comment type="caution">
    <text evidence="2">The sequence shown here is derived from an EMBL/GenBank/DDBJ whole genome shotgun (WGS) entry which is preliminary data.</text>
</comment>
<protein>
    <recommendedName>
        <fullName evidence="4">DUF676 domain-containing protein</fullName>
    </recommendedName>
</protein>
<evidence type="ECO:0000256" key="1">
    <source>
        <dbReference type="SAM" id="MobiDB-lite"/>
    </source>
</evidence>
<organism evidence="2 3">
    <name type="scientific">Actinomadura macrotermitis</name>
    <dbReference type="NCBI Taxonomy" id="2585200"/>
    <lineage>
        <taxon>Bacteria</taxon>
        <taxon>Bacillati</taxon>
        <taxon>Actinomycetota</taxon>
        <taxon>Actinomycetes</taxon>
        <taxon>Streptosporangiales</taxon>
        <taxon>Thermomonosporaceae</taxon>
        <taxon>Actinomadura</taxon>
    </lineage>
</organism>
<dbReference type="AlphaFoldDB" id="A0A7K0BTL0"/>
<evidence type="ECO:0000313" key="2">
    <source>
        <dbReference type="EMBL" id="MQY04509.1"/>
    </source>
</evidence>
<dbReference type="InterPro" id="IPR029058">
    <property type="entry name" value="AB_hydrolase_fold"/>
</dbReference>
<dbReference type="Gene3D" id="3.40.50.1820">
    <property type="entry name" value="alpha/beta hydrolase"/>
    <property type="match status" value="1"/>
</dbReference>
<evidence type="ECO:0000313" key="3">
    <source>
        <dbReference type="Proteomes" id="UP000487268"/>
    </source>
</evidence>
<feature type="region of interest" description="Disordered" evidence="1">
    <location>
        <begin position="1"/>
        <end position="30"/>
    </location>
</feature>
<name>A0A7K0BTL0_9ACTN</name>
<reference evidence="2 3" key="1">
    <citation type="submission" date="2019-10" db="EMBL/GenBank/DDBJ databases">
        <title>Actinomadura rubteroloni sp. nov. and Actinomadura macrotermitis sp. nov., isolated from the gut of fungus growing-termite Macrotermes natalensis.</title>
        <authorList>
            <person name="Benndorf R."/>
            <person name="Martin K."/>
            <person name="Kuefner M."/>
            <person name="De Beer W."/>
            <person name="Kaster A.-K."/>
            <person name="Vollmers J."/>
            <person name="Poulsen M."/>
            <person name="Beemelmanns C."/>
        </authorList>
    </citation>
    <scope>NUCLEOTIDE SEQUENCE [LARGE SCALE GENOMIC DNA]</scope>
    <source>
        <strain evidence="2 3">RB68</strain>
    </source>
</reference>